<dbReference type="OrthoDB" id="4886595at2759"/>
<comment type="caution">
    <text evidence="1">The sequence shown here is derived from an EMBL/GenBank/DDBJ whole genome shotgun (WGS) entry which is preliminary data.</text>
</comment>
<organism evidence="1 2">
    <name type="scientific">Trichoderma gamsii</name>
    <dbReference type="NCBI Taxonomy" id="398673"/>
    <lineage>
        <taxon>Eukaryota</taxon>
        <taxon>Fungi</taxon>
        <taxon>Dikarya</taxon>
        <taxon>Ascomycota</taxon>
        <taxon>Pezizomycotina</taxon>
        <taxon>Sordariomycetes</taxon>
        <taxon>Hypocreomycetidae</taxon>
        <taxon>Hypocreales</taxon>
        <taxon>Hypocreaceae</taxon>
        <taxon>Trichoderma</taxon>
    </lineage>
</organism>
<dbReference type="EMBL" id="MTYH01000036">
    <property type="protein sequence ID" value="PNP43987.1"/>
    <property type="molecule type" value="Genomic_DNA"/>
</dbReference>
<name>A0A2K0TEQ9_9HYPO</name>
<dbReference type="AlphaFoldDB" id="A0A2K0TEQ9"/>
<reference evidence="1 2" key="1">
    <citation type="submission" date="2017-02" db="EMBL/GenBank/DDBJ databases">
        <title>Genomes of Trichoderma spp. with biocontrol activity.</title>
        <authorList>
            <person name="Gardiner D."/>
            <person name="Kazan K."/>
            <person name="Vos C."/>
            <person name="Harvey P."/>
        </authorList>
    </citation>
    <scope>NUCLEOTIDE SEQUENCE [LARGE SCALE GENOMIC DNA]</scope>
    <source>
        <strain evidence="1 2">A5MH</strain>
    </source>
</reference>
<protein>
    <submittedName>
        <fullName evidence="1">Uncharacterized protein</fullName>
    </submittedName>
</protein>
<accession>A0A2K0TEQ9</accession>
<proteinExistence type="predicted"/>
<gene>
    <name evidence="1" type="ORF">TGAMA5MH_04272</name>
</gene>
<sequence length="62" mass="6983">MADSARDLIQKLNAAAAINFDDDDATRLEMAMAARKLYHKLETNAEKVLRFINEESVVYPAI</sequence>
<evidence type="ECO:0000313" key="1">
    <source>
        <dbReference type="EMBL" id="PNP43987.1"/>
    </source>
</evidence>
<evidence type="ECO:0000313" key="2">
    <source>
        <dbReference type="Proteomes" id="UP000236546"/>
    </source>
</evidence>
<dbReference type="Proteomes" id="UP000236546">
    <property type="component" value="Unassembled WGS sequence"/>
</dbReference>